<dbReference type="Pfam" id="PF01381">
    <property type="entry name" value="HTH_3"/>
    <property type="match status" value="1"/>
</dbReference>
<keyword evidence="4" id="KW-1185">Reference proteome</keyword>
<dbReference type="InterPro" id="IPR010982">
    <property type="entry name" value="Lambda_DNA-bd_dom_sf"/>
</dbReference>
<sequence>MGKGEILIYRRLRDLREDRELSQTKLAKILGMSQTGYSKYETGENDIPTAILIKLAAFYGTSIDYLLDQTDQPAPYPASHHKKRTGSD</sequence>
<dbReference type="GO" id="GO:0003677">
    <property type="term" value="F:DNA binding"/>
    <property type="evidence" value="ECO:0007669"/>
    <property type="project" value="UniProtKB-KW"/>
</dbReference>
<dbReference type="AlphaFoldDB" id="R8W940"/>
<dbReference type="InterPro" id="IPR001387">
    <property type="entry name" value="Cro/C1-type_HTH"/>
</dbReference>
<evidence type="ECO:0000256" key="1">
    <source>
        <dbReference type="ARBA" id="ARBA00023125"/>
    </source>
</evidence>
<gene>
    <name evidence="3" type="ORF">HMPREF1526_00080</name>
</gene>
<dbReference type="RefSeq" id="WP_016146298.1">
    <property type="nucleotide sequence ID" value="NZ_KB976103.1"/>
</dbReference>
<dbReference type="SUPFAM" id="SSF47413">
    <property type="entry name" value="lambda repressor-like DNA-binding domains"/>
    <property type="match status" value="1"/>
</dbReference>
<comment type="caution">
    <text evidence="3">The sequence shown here is derived from an EMBL/GenBank/DDBJ whole genome shotgun (WGS) entry which is preliminary data.</text>
</comment>
<dbReference type="EMBL" id="AQOB01000001">
    <property type="protein sequence ID" value="EOQ41358.1"/>
    <property type="molecule type" value="Genomic_DNA"/>
</dbReference>
<dbReference type="CDD" id="cd00093">
    <property type="entry name" value="HTH_XRE"/>
    <property type="match status" value="1"/>
</dbReference>
<dbReference type="eggNOG" id="COG1476">
    <property type="taxonomic scope" value="Bacteria"/>
</dbReference>
<proteinExistence type="predicted"/>
<keyword evidence="1" id="KW-0238">DNA-binding</keyword>
<dbReference type="PANTHER" id="PTHR46558:SF11">
    <property type="entry name" value="HTH-TYPE TRANSCRIPTIONAL REGULATOR XRE"/>
    <property type="match status" value="1"/>
</dbReference>
<name>R8W940_9FIRM</name>
<accession>R8W940</accession>
<reference evidence="3 4" key="1">
    <citation type="submission" date="2013-01" db="EMBL/GenBank/DDBJ databases">
        <title>The Genome Sequence of Butyricicoccus pullicaecorum 1.2.</title>
        <authorList>
            <consortium name="The Broad Institute Genome Sequencing Platform"/>
            <person name="Earl A."/>
            <person name="Ward D."/>
            <person name="Feldgarden M."/>
            <person name="Gevers D."/>
            <person name="Van Immerseel F."/>
            <person name="Eeckhaut V."/>
            <person name="Walker B."/>
            <person name="Young S.K."/>
            <person name="Zeng Q."/>
            <person name="Gargeya S."/>
            <person name="Fitzgerald M."/>
            <person name="Haas B."/>
            <person name="Abouelleil A."/>
            <person name="Alvarado L."/>
            <person name="Arachchi H.M."/>
            <person name="Berlin A.M."/>
            <person name="Chapman S.B."/>
            <person name="Dewar J."/>
            <person name="Goldberg J."/>
            <person name="Griggs A."/>
            <person name="Gujja S."/>
            <person name="Hansen M."/>
            <person name="Howarth C."/>
            <person name="Imamovic A."/>
            <person name="Larimer J."/>
            <person name="McCowan C."/>
            <person name="Murphy C."/>
            <person name="Neiman D."/>
            <person name="Pearson M."/>
            <person name="Priest M."/>
            <person name="Roberts A."/>
            <person name="Saif S."/>
            <person name="Shea T."/>
            <person name="Sisk P."/>
            <person name="Sykes S."/>
            <person name="Wortman J."/>
            <person name="Nusbaum C."/>
            <person name="Birren B."/>
        </authorList>
    </citation>
    <scope>NUCLEOTIDE SEQUENCE [LARGE SCALE GENOMIC DNA]</scope>
    <source>
        <strain evidence="3 4">1.2</strain>
    </source>
</reference>
<evidence type="ECO:0000313" key="4">
    <source>
        <dbReference type="Proteomes" id="UP000013981"/>
    </source>
</evidence>
<dbReference type="SMART" id="SM00530">
    <property type="entry name" value="HTH_XRE"/>
    <property type="match status" value="1"/>
</dbReference>
<feature type="domain" description="HTH cro/C1-type" evidence="2">
    <location>
        <begin position="12"/>
        <end position="66"/>
    </location>
</feature>
<dbReference type="Proteomes" id="UP000013981">
    <property type="component" value="Unassembled WGS sequence"/>
</dbReference>
<protein>
    <recommendedName>
        <fullName evidence="2">HTH cro/C1-type domain-containing protein</fullName>
    </recommendedName>
</protein>
<dbReference type="HOGENOM" id="CLU_066192_62_4_9"/>
<evidence type="ECO:0000313" key="3">
    <source>
        <dbReference type="EMBL" id="EOQ41358.1"/>
    </source>
</evidence>
<evidence type="ECO:0000259" key="2">
    <source>
        <dbReference type="PROSITE" id="PS50943"/>
    </source>
</evidence>
<organism evidence="3 4">
    <name type="scientific">Butyricicoccus pullicaecorum 1.2</name>
    <dbReference type="NCBI Taxonomy" id="1203606"/>
    <lineage>
        <taxon>Bacteria</taxon>
        <taxon>Bacillati</taxon>
        <taxon>Bacillota</taxon>
        <taxon>Clostridia</taxon>
        <taxon>Eubacteriales</taxon>
        <taxon>Butyricicoccaceae</taxon>
        <taxon>Butyricicoccus</taxon>
    </lineage>
</organism>
<dbReference type="PROSITE" id="PS50943">
    <property type="entry name" value="HTH_CROC1"/>
    <property type="match status" value="1"/>
</dbReference>
<dbReference type="PATRIC" id="fig|1203606.4.peg.71"/>
<dbReference type="Gene3D" id="1.10.260.40">
    <property type="entry name" value="lambda repressor-like DNA-binding domains"/>
    <property type="match status" value="1"/>
</dbReference>
<dbReference type="PANTHER" id="PTHR46558">
    <property type="entry name" value="TRACRIPTIONAL REGULATORY PROTEIN-RELATED-RELATED"/>
    <property type="match status" value="1"/>
</dbReference>